<dbReference type="OrthoDB" id="146345at2"/>
<evidence type="ECO:0000313" key="2">
    <source>
        <dbReference type="EMBL" id="RKF12417.1"/>
    </source>
</evidence>
<feature type="transmembrane region" description="Helical" evidence="1">
    <location>
        <begin position="399"/>
        <end position="422"/>
    </location>
</feature>
<protein>
    <recommendedName>
        <fullName evidence="4">Polysaccharide biosynthesis protein</fullName>
    </recommendedName>
</protein>
<name>A0A3A8AQ04_9RHOB</name>
<feature type="transmembrane region" description="Helical" evidence="1">
    <location>
        <begin position="368"/>
        <end position="390"/>
    </location>
</feature>
<dbReference type="RefSeq" id="WP_121169059.1">
    <property type="nucleotide sequence ID" value="NZ_RAPE01000008.1"/>
</dbReference>
<feature type="transmembrane region" description="Helical" evidence="1">
    <location>
        <begin position="80"/>
        <end position="99"/>
    </location>
</feature>
<reference evidence="2 3" key="1">
    <citation type="submission" date="2018-09" db="EMBL/GenBank/DDBJ databases">
        <title>Roseovarius spongiae sp. nov., isolated from a marine sponge.</title>
        <authorList>
            <person name="Zhuang L."/>
            <person name="Luo L."/>
        </authorList>
    </citation>
    <scope>NUCLEOTIDE SEQUENCE [LARGE SCALE GENOMIC DNA]</scope>
    <source>
        <strain evidence="2 3">HN-E21</strain>
    </source>
</reference>
<feature type="transmembrane region" description="Helical" evidence="1">
    <location>
        <begin position="277"/>
        <end position="297"/>
    </location>
</feature>
<gene>
    <name evidence="2" type="ORF">D6850_18280</name>
</gene>
<keyword evidence="1" id="KW-0812">Transmembrane</keyword>
<comment type="caution">
    <text evidence="2">The sequence shown here is derived from an EMBL/GenBank/DDBJ whole genome shotgun (WGS) entry which is preliminary data.</text>
</comment>
<keyword evidence="1" id="KW-0472">Membrane</keyword>
<organism evidence="2 3">
    <name type="scientific">Roseovarius spongiae</name>
    <dbReference type="NCBI Taxonomy" id="2320272"/>
    <lineage>
        <taxon>Bacteria</taxon>
        <taxon>Pseudomonadati</taxon>
        <taxon>Pseudomonadota</taxon>
        <taxon>Alphaproteobacteria</taxon>
        <taxon>Rhodobacterales</taxon>
        <taxon>Roseobacteraceae</taxon>
        <taxon>Roseovarius</taxon>
    </lineage>
</organism>
<dbReference type="Proteomes" id="UP000281128">
    <property type="component" value="Unassembled WGS sequence"/>
</dbReference>
<keyword evidence="3" id="KW-1185">Reference proteome</keyword>
<dbReference type="EMBL" id="RAPE01000008">
    <property type="protein sequence ID" value="RKF12417.1"/>
    <property type="molecule type" value="Genomic_DNA"/>
</dbReference>
<feature type="transmembrane region" description="Helical" evidence="1">
    <location>
        <begin position="233"/>
        <end position="256"/>
    </location>
</feature>
<dbReference type="AlphaFoldDB" id="A0A3A8AQ04"/>
<accession>A0A3A8AQ04</accession>
<evidence type="ECO:0000256" key="1">
    <source>
        <dbReference type="SAM" id="Phobius"/>
    </source>
</evidence>
<feature type="transmembrane region" description="Helical" evidence="1">
    <location>
        <begin position="343"/>
        <end position="362"/>
    </location>
</feature>
<proteinExistence type="predicted"/>
<evidence type="ECO:0000313" key="3">
    <source>
        <dbReference type="Proteomes" id="UP000281128"/>
    </source>
</evidence>
<sequence length="423" mass="45279">MTSRRLVGGAVLLSAGALIYQAVAAMVFVAIRWWSSDVQAAEFFLAMTFAQMGGAVGPLNLQYQMIADTETDRARGDAGVILTLLIVLGSLAIALSWGLGYVAGALALPLWAFMLSLGTADLMRAVHLRTGNNALAASIQLILAAAMALGGGAFLLTGRPGDVFWVAALAALPALFARHPIRPVLNLTQIFKTLRRGYRYVLYRTPTTLTDFLTGRGVVLVLTALGANFVATFFLVLRIVGLPVQLVAWGLSLLFFRQASLQSAEASVRQLARAWRALTRFGLPVLWAGAALAFVLLPWLEPVLGGGDILAPTLAAVFCYSFVLAYVGWIGRLFDTVGAQRSAFVFETIGNGAMIALFWLAARSGDVAGFLPVWLGGHLLYNTVWTLFLFRTLGASGGLVWRGFVLPQTLAIAGVLGLFLWLS</sequence>
<feature type="transmembrane region" description="Helical" evidence="1">
    <location>
        <begin position="163"/>
        <end position="181"/>
    </location>
</feature>
<feature type="transmembrane region" description="Helical" evidence="1">
    <location>
        <begin position="40"/>
        <end position="59"/>
    </location>
</feature>
<feature type="transmembrane region" description="Helical" evidence="1">
    <location>
        <begin position="135"/>
        <end position="157"/>
    </location>
</feature>
<keyword evidence="1" id="KW-1133">Transmembrane helix</keyword>
<evidence type="ECO:0008006" key="4">
    <source>
        <dbReference type="Google" id="ProtNLM"/>
    </source>
</evidence>
<feature type="transmembrane region" description="Helical" evidence="1">
    <location>
        <begin position="309"/>
        <end position="331"/>
    </location>
</feature>